<evidence type="ECO:0000313" key="2">
    <source>
        <dbReference type="EMBL" id="ATL47897.1"/>
    </source>
</evidence>
<protein>
    <recommendedName>
        <fullName evidence="4">Sugar-binding protein</fullName>
    </recommendedName>
</protein>
<feature type="signal peptide" evidence="1">
    <location>
        <begin position="1"/>
        <end position="19"/>
    </location>
</feature>
<gene>
    <name evidence="2" type="ORF">COR50_12375</name>
</gene>
<evidence type="ECO:0000256" key="1">
    <source>
        <dbReference type="SAM" id="SignalP"/>
    </source>
</evidence>
<evidence type="ECO:0008006" key="4">
    <source>
        <dbReference type="Google" id="ProtNLM"/>
    </source>
</evidence>
<name>A0A291QVD1_9BACT</name>
<dbReference type="OrthoDB" id="680656at2"/>
<keyword evidence="1" id="KW-0732">Signal</keyword>
<feature type="chain" id="PRO_5012968316" description="Sugar-binding protein" evidence="1">
    <location>
        <begin position="20"/>
        <end position="1044"/>
    </location>
</feature>
<dbReference type="Proteomes" id="UP000220133">
    <property type="component" value="Chromosome"/>
</dbReference>
<reference evidence="2 3" key="1">
    <citation type="submission" date="2017-10" db="EMBL/GenBank/DDBJ databases">
        <title>Paenichitinophaga pekingensis gen. nov., sp. nov., isolated from activated sludge.</title>
        <authorList>
            <person name="Jin D."/>
            <person name="Kong X."/>
            <person name="Deng Y."/>
            <person name="Bai Z."/>
        </authorList>
    </citation>
    <scope>NUCLEOTIDE SEQUENCE [LARGE SCALE GENOMIC DNA]</scope>
    <source>
        <strain evidence="2 3">13</strain>
    </source>
</reference>
<dbReference type="KEGG" id="cbae:COR50_12375"/>
<dbReference type="EMBL" id="CP023777">
    <property type="protein sequence ID" value="ATL47897.1"/>
    <property type="molecule type" value="Genomic_DNA"/>
</dbReference>
<keyword evidence="3" id="KW-1185">Reference proteome</keyword>
<accession>A0A291QVD1</accession>
<sequence length="1044" mass="118448">MRYYLLLSVTLLAMLRIQAQTISPGEQSLTRVINASPDAAAIATYQTYPVDYSSGAPSIEIPLFEVPTKAGVLPFKLSYHPGSLKPSNANGIVGWGWTLSPNLGITRSVKGGIDGVNSGFPANNLFGSTDLTYLQSASSNTLDEQPDDFFYSLLSKSGRFIYNHEGEFITIPFASIKITHSESNSFSITDDDGTIYKYGKYSSGTRLATEWAGTVLTAWKITEIIPFDKSDTITFHYENSRTDEVPYYDIKYKITEYPDAQPLDRAYAYPGHVYMSYYYDATPKLQAQKPTAATQNYYQDFPEGCDFTPPLLSTQDWVMLVNGSGTPQTPRLEAAWSINYGDDKNNADEVFRVNYTDCLPLSYITFRGGVVALEYDGTQLVSVMLYNNPTNNSFQLVKKATLYQHELNHYPDQPIAYYDQNFNRWGLDSVNVDGLLYKMNYDKQGSKESIGIYGGFNTDFWGFYNGHLVSTVPRLLHHMNYYTWHTALLNTDSNSPSGNSNTTPAWLAIGDRQEPGIDNNFNYPIIPGVLSRVNYPTGGYAEFTWEHNMYLASYNSVPNYGGGIRVKQIKYTTGDGRDSLMRLYKYGVNEDGTGRTRYQNYDANFKSEQIQIIPYTDGSVTTEFRTIVTTVNSKPTLDMSFAGGAAIIYPEVAEYSISLPDSISIGKTVYRYNINSKNETWIYNTPLQADDRTDWKETSLREVAQYRYKDGEYDLFSRTAYQYKDIFTDTVTAAQTYMKYYHTYSNLGPLDNVYTYTTDPFPRIQYDIYSGVHKQTAVYDTLFNPDNPAEFIAKRTITGYEPTNYYKSYDSTLTSKNEVLSTNYYYPFQQGSLTDLPAGQATLLNSLQTINRINQPVEIRRYKEGDLLETVQRQYNSYSASRIYPSAILTSINNNPLEKKIQMNLYDDTGNILEQRKADDITETYIWGYKSLYPVAKVIGSDYNTVQGFIDQDMLNNAHNYTDEQIRTELNKIRTGLANTNAQVFTYTYKAMVGMTSETSASGVTTYYEYDNRGRLWLVKDQNGKIIKMICYNYAGEPQDCSGM</sequence>
<dbReference type="RefSeq" id="WP_098194274.1">
    <property type="nucleotide sequence ID" value="NZ_CP023777.1"/>
</dbReference>
<dbReference type="AlphaFoldDB" id="A0A291QVD1"/>
<evidence type="ECO:0000313" key="3">
    <source>
        <dbReference type="Proteomes" id="UP000220133"/>
    </source>
</evidence>
<organism evidence="2 3">
    <name type="scientific">Chitinophaga caeni</name>
    <dbReference type="NCBI Taxonomy" id="2029983"/>
    <lineage>
        <taxon>Bacteria</taxon>
        <taxon>Pseudomonadati</taxon>
        <taxon>Bacteroidota</taxon>
        <taxon>Chitinophagia</taxon>
        <taxon>Chitinophagales</taxon>
        <taxon>Chitinophagaceae</taxon>
        <taxon>Chitinophaga</taxon>
    </lineage>
</organism>
<proteinExistence type="predicted"/>